<protein>
    <submittedName>
        <fullName evidence="1">Uncharacterized protein</fullName>
    </submittedName>
</protein>
<evidence type="ECO:0000313" key="1">
    <source>
        <dbReference type="EMBL" id="CAK56422.1"/>
    </source>
</evidence>
<name>A0BD05_PARTE</name>
<sequence>MNFYRYFKFLTTKIQQKYYAAKSLIAMLIEKYQIVQRLNELQLELQYHLDNQVGDLAHQSLEQLKKHEWVQQERDLKYQDKRYIKYVGKGLKYQCLQNMLRIVPYKRLLLQINQINQGQNWIILMTYSKNKYQSTFSMMWLEWKYA</sequence>
<dbReference type="InParanoid" id="A0BD05"/>
<dbReference type="GeneID" id="5009604"/>
<gene>
    <name evidence="1" type="ORF">GSPATT00004516001</name>
</gene>
<keyword evidence="2" id="KW-1185">Reference proteome</keyword>
<proteinExistence type="predicted"/>
<organism evidence="1 2">
    <name type="scientific">Paramecium tetraurelia</name>
    <dbReference type="NCBI Taxonomy" id="5888"/>
    <lineage>
        <taxon>Eukaryota</taxon>
        <taxon>Sar</taxon>
        <taxon>Alveolata</taxon>
        <taxon>Ciliophora</taxon>
        <taxon>Intramacronucleata</taxon>
        <taxon>Oligohymenophorea</taxon>
        <taxon>Peniculida</taxon>
        <taxon>Parameciidae</taxon>
        <taxon>Paramecium</taxon>
    </lineage>
</organism>
<dbReference type="AlphaFoldDB" id="A0BD05"/>
<dbReference type="KEGG" id="ptm:GSPATT00004516001"/>
<accession>A0BD05</accession>
<dbReference type="EMBL" id="CT867986">
    <property type="protein sequence ID" value="CAK56422.1"/>
    <property type="molecule type" value="Genomic_DNA"/>
</dbReference>
<dbReference type="Proteomes" id="UP000000600">
    <property type="component" value="Unassembled WGS sequence"/>
</dbReference>
<reference evidence="1 2" key="1">
    <citation type="journal article" date="2006" name="Nature">
        <title>Global trends of whole-genome duplications revealed by the ciliate Paramecium tetraurelia.</title>
        <authorList>
            <consortium name="Genoscope"/>
            <person name="Aury J.-M."/>
            <person name="Jaillon O."/>
            <person name="Duret L."/>
            <person name="Noel B."/>
            <person name="Jubin C."/>
            <person name="Porcel B.M."/>
            <person name="Segurens B."/>
            <person name="Daubin V."/>
            <person name="Anthouard V."/>
            <person name="Aiach N."/>
            <person name="Arnaiz O."/>
            <person name="Billaut A."/>
            <person name="Beisson J."/>
            <person name="Blanc I."/>
            <person name="Bouhouche K."/>
            <person name="Camara F."/>
            <person name="Duharcourt S."/>
            <person name="Guigo R."/>
            <person name="Gogendeau D."/>
            <person name="Katinka M."/>
            <person name="Keller A.-M."/>
            <person name="Kissmehl R."/>
            <person name="Klotz C."/>
            <person name="Koll F."/>
            <person name="Le Moue A."/>
            <person name="Lepere C."/>
            <person name="Malinsky S."/>
            <person name="Nowacki M."/>
            <person name="Nowak J.K."/>
            <person name="Plattner H."/>
            <person name="Poulain J."/>
            <person name="Ruiz F."/>
            <person name="Serrano V."/>
            <person name="Zagulski M."/>
            <person name="Dessen P."/>
            <person name="Betermier M."/>
            <person name="Weissenbach J."/>
            <person name="Scarpelli C."/>
            <person name="Schachter V."/>
            <person name="Sperling L."/>
            <person name="Meyer E."/>
            <person name="Cohen J."/>
            <person name="Wincker P."/>
        </authorList>
    </citation>
    <scope>NUCLEOTIDE SEQUENCE [LARGE SCALE GENOMIC DNA]</scope>
    <source>
        <strain evidence="1 2">Stock d4-2</strain>
    </source>
</reference>
<evidence type="ECO:0000313" key="2">
    <source>
        <dbReference type="Proteomes" id="UP000000600"/>
    </source>
</evidence>
<dbReference type="HOGENOM" id="CLU_1781018_0_0_1"/>
<dbReference type="RefSeq" id="XP_001423820.1">
    <property type="nucleotide sequence ID" value="XM_001423783.1"/>
</dbReference>